<dbReference type="InterPro" id="IPR020904">
    <property type="entry name" value="Sc_DH/Rdtase_CS"/>
</dbReference>
<protein>
    <submittedName>
        <fullName evidence="2">Uncharacterized protein</fullName>
    </submittedName>
</protein>
<gene>
    <name evidence="2" type="ORF">N0V83_009157</name>
</gene>
<dbReference type="PROSITE" id="PS00061">
    <property type="entry name" value="ADH_SHORT"/>
    <property type="match status" value="1"/>
</dbReference>
<dbReference type="Pfam" id="PF13561">
    <property type="entry name" value="adh_short_C2"/>
    <property type="match status" value="1"/>
</dbReference>
<keyword evidence="1" id="KW-0521">NADP</keyword>
<organism evidence="2 3">
    <name type="scientific">Neocucurbitaria cava</name>
    <dbReference type="NCBI Taxonomy" id="798079"/>
    <lineage>
        <taxon>Eukaryota</taxon>
        <taxon>Fungi</taxon>
        <taxon>Dikarya</taxon>
        <taxon>Ascomycota</taxon>
        <taxon>Pezizomycotina</taxon>
        <taxon>Dothideomycetes</taxon>
        <taxon>Pleosporomycetidae</taxon>
        <taxon>Pleosporales</taxon>
        <taxon>Pleosporineae</taxon>
        <taxon>Cucurbitariaceae</taxon>
        <taxon>Neocucurbitaria</taxon>
    </lineage>
</organism>
<comment type="caution">
    <text evidence="2">The sequence shown here is derived from an EMBL/GenBank/DDBJ whole genome shotgun (WGS) entry which is preliminary data.</text>
</comment>
<dbReference type="EMBL" id="JAPEUY010000017">
    <property type="protein sequence ID" value="KAJ4364561.1"/>
    <property type="molecule type" value="Genomic_DNA"/>
</dbReference>
<dbReference type="InterPro" id="IPR002347">
    <property type="entry name" value="SDR_fam"/>
</dbReference>
<dbReference type="PRINTS" id="PR00081">
    <property type="entry name" value="GDHRDH"/>
</dbReference>
<reference evidence="2" key="1">
    <citation type="submission" date="2022-10" db="EMBL/GenBank/DDBJ databases">
        <title>Tapping the CABI collections for fungal endophytes: first genome assemblies for Collariella, Neodidymelliopsis, Ascochyta clinopodiicola, Didymella pomorum, Didymosphaeria variabile, Neocosmospora piperis and Neocucurbitaria cava.</title>
        <authorList>
            <person name="Hill R."/>
        </authorList>
    </citation>
    <scope>NUCLEOTIDE SEQUENCE</scope>
    <source>
        <strain evidence="2">IMI 356814</strain>
    </source>
</reference>
<sequence>MSGRLTNKVAVITGSSSGIGRATALAFAKEGAHVVCSDLREEARKEYRTDASDLSTVQEAEKLGARAIYVKCDTTSSSDVEGLVKKAVDTFGRLDIMVNNAGVALETGEHGSRPVWDFEESVLEKTFDVNVKGVFLGIKHASRQMRDQEPGPNGDRGWIINLASVFALNGGPGISAYVASKHAVLGLTKVAAWDCAPHRIHVNALCPGYTQTSFIHQLLSPEAEAQRQRVEAQHPFRGLGTPQDIARAAVFLASEDASWVTGIGLPVDGGYASM</sequence>
<dbReference type="OrthoDB" id="417891at2759"/>
<dbReference type="CDD" id="cd05233">
    <property type="entry name" value="SDR_c"/>
    <property type="match status" value="1"/>
</dbReference>
<evidence type="ECO:0000313" key="2">
    <source>
        <dbReference type="EMBL" id="KAJ4364561.1"/>
    </source>
</evidence>
<dbReference type="FunFam" id="3.40.50.720:FF:000084">
    <property type="entry name" value="Short-chain dehydrogenase reductase"/>
    <property type="match status" value="1"/>
</dbReference>
<dbReference type="PANTHER" id="PTHR42820:SF1">
    <property type="entry name" value="SHORT-CHAIN DEHYDROGENASE_REDUCTASE FAMILY PROTEIN"/>
    <property type="match status" value="1"/>
</dbReference>
<proteinExistence type="predicted"/>
<dbReference type="Gene3D" id="3.40.50.720">
    <property type="entry name" value="NAD(P)-binding Rossmann-like Domain"/>
    <property type="match status" value="1"/>
</dbReference>
<dbReference type="PRINTS" id="PR00080">
    <property type="entry name" value="SDRFAMILY"/>
</dbReference>
<evidence type="ECO:0000256" key="1">
    <source>
        <dbReference type="ARBA" id="ARBA00022857"/>
    </source>
</evidence>
<dbReference type="Proteomes" id="UP001140560">
    <property type="component" value="Unassembled WGS sequence"/>
</dbReference>
<dbReference type="PANTHER" id="PTHR42820">
    <property type="entry name" value="SHORT-CHAIN DEHYDROGENASE REDUCTASE"/>
    <property type="match status" value="1"/>
</dbReference>
<dbReference type="InterPro" id="IPR036291">
    <property type="entry name" value="NAD(P)-bd_dom_sf"/>
</dbReference>
<dbReference type="NCBIfam" id="NF005559">
    <property type="entry name" value="PRK07231.1"/>
    <property type="match status" value="1"/>
</dbReference>
<dbReference type="SUPFAM" id="SSF51735">
    <property type="entry name" value="NAD(P)-binding Rossmann-fold domains"/>
    <property type="match status" value="1"/>
</dbReference>
<name>A0A9W9CIU0_9PLEO</name>
<dbReference type="AlphaFoldDB" id="A0A9W9CIU0"/>
<keyword evidence="3" id="KW-1185">Reference proteome</keyword>
<accession>A0A9W9CIU0</accession>
<evidence type="ECO:0000313" key="3">
    <source>
        <dbReference type="Proteomes" id="UP001140560"/>
    </source>
</evidence>